<dbReference type="Gene3D" id="2.40.30.30">
    <property type="entry name" value="Riboflavin kinase-like"/>
    <property type="match status" value="1"/>
</dbReference>
<feature type="binding site" evidence="17">
    <location>
        <position position="185"/>
    </location>
    <ligand>
        <name>FMN</name>
        <dbReference type="ChEBI" id="CHEBI:58210"/>
    </ligand>
</feature>
<dbReference type="Proteomes" id="UP000320766">
    <property type="component" value="Unassembled WGS sequence"/>
</dbReference>
<protein>
    <recommendedName>
        <fullName evidence="5 17">Riboflavin kinase</fullName>
        <shortName evidence="17">RFK</shortName>
        <ecNumber evidence="4 17">2.7.1.161</ecNumber>
    </recommendedName>
    <alternativeName>
        <fullName evidence="14 17">CTP-dependent riboflavin kinase</fullName>
    </alternativeName>
    <alternativeName>
        <fullName evidence="15 17">CTP:riboflavin 5'-phosphotransferase</fullName>
    </alternativeName>
    <alternativeName>
        <fullName evidence="13 17">Flavokinase</fullName>
    </alternativeName>
</protein>
<dbReference type="InterPro" id="IPR036388">
    <property type="entry name" value="WH-like_DNA-bd_sf"/>
</dbReference>
<keyword evidence="12 17" id="KW-0460">Magnesium</keyword>
<dbReference type="Gene3D" id="1.10.10.10">
    <property type="entry name" value="Winged helix-like DNA-binding domain superfamily/Winged helix DNA-binding domain"/>
    <property type="match status" value="1"/>
</dbReference>
<dbReference type="SUPFAM" id="SSF82114">
    <property type="entry name" value="Riboflavin kinase-like"/>
    <property type="match status" value="1"/>
</dbReference>
<dbReference type="Pfam" id="PF01982">
    <property type="entry name" value="CTP-dep_RFKase"/>
    <property type="match status" value="1"/>
</dbReference>
<dbReference type="GO" id="GO:0008531">
    <property type="term" value="F:riboflavin kinase activity"/>
    <property type="evidence" value="ECO:0007669"/>
    <property type="project" value="InterPro"/>
</dbReference>
<dbReference type="UniPathway" id="UPA00276">
    <property type="reaction ID" value="UER00929"/>
</dbReference>
<feature type="binding site" evidence="17">
    <location>
        <begin position="99"/>
        <end position="104"/>
    </location>
    <ligand>
        <name>CDP</name>
        <dbReference type="ChEBI" id="CHEBI:58069"/>
    </ligand>
</feature>
<dbReference type="InterPro" id="IPR036390">
    <property type="entry name" value="WH_DNA-bd_sf"/>
</dbReference>
<dbReference type="EMBL" id="RXIL01000008">
    <property type="protein sequence ID" value="RZN73561.1"/>
    <property type="molecule type" value="Genomic_DNA"/>
</dbReference>
<evidence type="ECO:0000313" key="19">
    <source>
        <dbReference type="EMBL" id="RZN73561.1"/>
    </source>
</evidence>
<keyword evidence="6 17" id="KW-0285">Flavoprotein</keyword>
<keyword evidence="11 17" id="KW-0418">Kinase</keyword>
<evidence type="ECO:0000256" key="13">
    <source>
        <dbReference type="ARBA" id="ARBA00029789"/>
    </source>
</evidence>
<keyword evidence="7 17" id="KW-0288">FMN</keyword>
<evidence type="ECO:0000256" key="17">
    <source>
        <dbReference type="HAMAP-Rule" id="MF_01285"/>
    </source>
</evidence>
<dbReference type="SUPFAM" id="SSF46785">
    <property type="entry name" value="Winged helix' DNA-binding domain"/>
    <property type="match status" value="1"/>
</dbReference>
<comment type="similarity">
    <text evidence="3 17">Belongs to the archaeal riboflavin kinase family.</text>
</comment>
<comment type="cofactor">
    <cofactor evidence="17">
        <name>Mg(2+)</name>
        <dbReference type="ChEBI" id="CHEBI:18420"/>
    </cofactor>
    <text evidence="17">Binds 1 Mg(2+) ion per subunit.</text>
</comment>
<evidence type="ECO:0000256" key="8">
    <source>
        <dbReference type="ARBA" id="ARBA00022679"/>
    </source>
</evidence>
<sequence length="227" mass="25866">MTGETEALKRLALLGGCQTLKISSVVFAKETKTSMQTAARRLKDLEDKGFIERKIVGDGQYIKISEGGLNILRNEYYEYKKIFEDLKAPIVFLGEVFTGLGEGQYYISLDGYRRQLIDKLGFDPFPGTLNLKIDEESILRVRELSEIDAVKIDPFRSEKRTFGGGKCYKIKINGTEGAIIVPDRTHYSKDLMEIVSPKNLRKRLNLKDGDIVEVVYDRRWGKRTEKG</sequence>
<evidence type="ECO:0000256" key="1">
    <source>
        <dbReference type="ARBA" id="ARBA00003072"/>
    </source>
</evidence>
<feature type="binding site" evidence="17">
    <location>
        <position position="130"/>
    </location>
    <ligand>
        <name>Mg(2+)</name>
        <dbReference type="ChEBI" id="CHEBI:18420"/>
    </ligand>
</feature>
<feature type="binding site" evidence="17">
    <location>
        <begin position="198"/>
        <end position="201"/>
    </location>
    <ligand>
        <name>CDP</name>
        <dbReference type="ChEBI" id="CHEBI:58069"/>
    </ligand>
</feature>
<keyword evidence="10 17" id="KW-0547">Nucleotide-binding</keyword>
<dbReference type="EC" id="2.7.1.161" evidence="4 17"/>
<comment type="pathway">
    <text evidence="2 17">Cofactor biosynthesis; FMN biosynthesis; FMN from riboflavin (CTP route): step 1/1.</text>
</comment>
<evidence type="ECO:0000256" key="11">
    <source>
        <dbReference type="ARBA" id="ARBA00022777"/>
    </source>
</evidence>
<evidence type="ECO:0000256" key="4">
    <source>
        <dbReference type="ARBA" id="ARBA00011987"/>
    </source>
</evidence>
<accession>A0A520KYW5</accession>
<evidence type="ECO:0000256" key="16">
    <source>
        <dbReference type="ARBA" id="ARBA00047857"/>
    </source>
</evidence>
<dbReference type="PANTHER" id="PTHR40706:SF1">
    <property type="entry name" value="RIBOFLAVIN KINASE"/>
    <property type="match status" value="1"/>
</dbReference>
<evidence type="ECO:0000256" key="3">
    <source>
        <dbReference type="ARBA" id="ARBA00006428"/>
    </source>
</evidence>
<evidence type="ECO:0000256" key="6">
    <source>
        <dbReference type="ARBA" id="ARBA00022630"/>
    </source>
</evidence>
<evidence type="ECO:0000313" key="20">
    <source>
        <dbReference type="Proteomes" id="UP000320766"/>
    </source>
</evidence>
<organism evidence="19 20">
    <name type="scientific">Candidatus Methanolliviera hydrocarbonicum</name>
    <dbReference type="NCBI Taxonomy" id="2491085"/>
    <lineage>
        <taxon>Archaea</taxon>
        <taxon>Methanobacteriati</taxon>
        <taxon>Methanobacteriota</taxon>
        <taxon>Candidatus Methanoliparia</taxon>
        <taxon>Candidatus Methanoliparales</taxon>
        <taxon>Candidatus Methanollivieraceae</taxon>
        <taxon>Candidatus Methanolliviera</taxon>
    </lineage>
</organism>
<dbReference type="GO" id="GO:0000287">
    <property type="term" value="F:magnesium ion binding"/>
    <property type="evidence" value="ECO:0007669"/>
    <property type="project" value="UniProtKB-UniRule"/>
</dbReference>
<dbReference type="InterPro" id="IPR023602">
    <property type="entry name" value="Riboflavin_kinase_CTP-dep"/>
</dbReference>
<proteinExistence type="inferred from homology"/>
<evidence type="ECO:0000256" key="10">
    <source>
        <dbReference type="ARBA" id="ARBA00022741"/>
    </source>
</evidence>
<dbReference type="GO" id="GO:0009231">
    <property type="term" value="P:riboflavin biosynthetic process"/>
    <property type="evidence" value="ECO:0007669"/>
    <property type="project" value="InterPro"/>
</dbReference>
<dbReference type="InterPro" id="IPR039063">
    <property type="entry name" value="RibK_CTP-dep"/>
</dbReference>
<dbReference type="PANTHER" id="PTHR40706">
    <property type="entry name" value="RIBOFLAVIN KINASE"/>
    <property type="match status" value="1"/>
</dbReference>
<dbReference type="InterPro" id="IPR023470">
    <property type="entry name" value="Riboflavin_kinase_archaeal"/>
</dbReference>
<dbReference type="AlphaFoldDB" id="A0A520KYW5"/>
<feature type="domain" description="Riboflavin kinase" evidence="18">
    <location>
        <begin position="96"/>
        <end position="214"/>
    </location>
</feature>
<dbReference type="GO" id="GO:0000166">
    <property type="term" value="F:nucleotide binding"/>
    <property type="evidence" value="ECO:0007669"/>
    <property type="project" value="UniProtKB-UniRule"/>
</dbReference>
<gene>
    <name evidence="17" type="primary">ribK</name>
    <name evidence="19" type="ORF">EF807_00560</name>
</gene>
<feature type="binding site" evidence="17">
    <location>
        <position position="128"/>
    </location>
    <ligand>
        <name>Mg(2+)</name>
        <dbReference type="ChEBI" id="CHEBI:18420"/>
    </ligand>
</feature>
<feature type="binding site" evidence="17">
    <location>
        <position position="193"/>
    </location>
    <ligand>
        <name>FMN</name>
        <dbReference type="ChEBI" id="CHEBI:58210"/>
    </ligand>
</feature>
<reference evidence="19 20" key="1">
    <citation type="journal article" date="2019" name="Nat. Microbiol.">
        <title>Wide diversity of methane and short-chain alkane metabolisms in uncultured archaea.</title>
        <authorList>
            <person name="Borrel G."/>
            <person name="Adam P.S."/>
            <person name="McKay L.J."/>
            <person name="Chen L.X."/>
            <person name="Sierra-Garcia I.N."/>
            <person name="Sieber C.M."/>
            <person name="Letourneur Q."/>
            <person name="Ghozlane A."/>
            <person name="Andersen G.L."/>
            <person name="Li W.J."/>
            <person name="Hallam S.J."/>
            <person name="Muyzer G."/>
            <person name="de Oliveira V.M."/>
            <person name="Inskeep W.P."/>
            <person name="Banfield J.F."/>
            <person name="Gribaldo S."/>
        </authorList>
    </citation>
    <scope>NUCLEOTIDE SEQUENCE [LARGE SCALE GENOMIC DNA]</scope>
    <source>
        <strain evidence="19">NM1b</strain>
    </source>
</reference>
<evidence type="ECO:0000256" key="14">
    <source>
        <dbReference type="ARBA" id="ARBA00030544"/>
    </source>
</evidence>
<evidence type="ECO:0000256" key="9">
    <source>
        <dbReference type="ARBA" id="ARBA00022723"/>
    </source>
</evidence>
<evidence type="ECO:0000256" key="2">
    <source>
        <dbReference type="ARBA" id="ARBA00005219"/>
    </source>
</evidence>
<comment type="caution">
    <text evidence="17">Lacks conserved residue(s) required for the propagation of feature annotation.</text>
</comment>
<dbReference type="InterPro" id="IPR023465">
    <property type="entry name" value="Riboflavin_kinase_dom_sf"/>
</dbReference>
<comment type="caution">
    <text evidence="19">The sequence shown here is derived from an EMBL/GenBank/DDBJ whole genome shotgun (WGS) entry which is preliminary data.</text>
</comment>
<comment type="function">
    <text evidence="1 17">Catalyzes the CTP-dependent phosphorylation of riboflavin (vitamin B2) to form flavin mononucleotide (FMN).</text>
</comment>
<evidence type="ECO:0000256" key="5">
    <source>
        <dbReference type="ARBA" id="ARBA00017394"/>
    </source>
</evidence>
<name>A0A520KYW5_9EURY</name>
<dbReference type="GO" id="GO:0009398">
    <property type="term" value="P:FMN biosynthetic process"/>
    <property type="evidence" value="ECO:0007669"/>
    <property type="project" value="UniProtKB-UniRule"/>
</dbReference>
<evidence type="ECO:0000259" key="18">
    <source>
        <dbReference type="Pfam" id="PF01982"/>
    </source>
</evidence>
<keyword evidence="9 17" id="KW-0479">Metal-binding</keyword>
<evidence type="ECO:0000256" key="12">
    <source>
        <dbReference type="ARBA" id="ARBA00022842"/>
    </source>
</evidence>
<dbReference type="HAMAP" id="MF_01285">
    <property type="entry name" value="Riboflavin_kinase"/>
    <property type="match status" value="1"/>
</dbReference>
<evidence type="ECO:0000256" key="15">
    <source>
        <dbReference type="ARBA" id="ARBA00033116"/>
    </source>
</evidence>
<keyword evidence="8 17" id="KW-0808">Transferase</keyword>
<evidence type="ECO:0000256" key="7">
    <source>
        <dbReference type="ARBA" id="ARBA00022643"/>
    </source>
</evidence>
<comment type="catalytic activity">
    <reaction evidence="16 17">
        <text>riboflavin + CTP = CDP + FMN + H(+)</text>
        <dbReference type="Rhea" id="RHEA:25021"/>
        <dbReference type="ChEBI" id="CHEBI:15378"/>
        <dbReference type="ChEBI" id="CHEBI:37563"/>
        <dbReference type="ChEBI" id="CHEBI:57986"/>
        <dbReference type="ChEBI" id="CHEBI:58069"/>
        <dbReference type="ChEBI" id="CHEBI:58210"/>
        <dbReference type="EC" id="2.7.1.161"/>
    </reaction>
</comment>